<protein>
    <submittedName>
        <fullName evidence="1">Uncharacterized protein</fullName>
    </submittedName>
</protein>
<sequence length="77" mass="9433">MENNIFEIIRKHDIYLTTSRNMSKEITAHIKEFIEWKDNQDTIKIYDDPDVYINLDDNKLMSLDEVFQYWCDKIKDK</sequence>
<organism evidence="1">
    <name type="scientific">viral metagenome</name>
    <dbReference type="NCBI Taxonomy" id="1070528"/>
    <lineage>
        <taxon>unclassified sequences</taxon>
        <taxon>metagenomes</taxon>
        <taxon>organismal metagenomes</taxon>
    </lineage>
</organism>
<evidence type="ECO:0000313" key="1">
    <source>
        <dbReference type="EMBL" id="QJA70243.1"/>
    </source>
</evidence>
<proteinExistence type="predicted"/>
<dbReference type="AlphaFoldDB" id="A0A6M3JJX6"/>
<gene>
    <name evidence="1" type="ORF">MM415A03880_0003</name>
</gene>
<dbReference type="EMBL" id="MT141776">
    <property type="protein sequence ID" value="QJA70243.1"/>
    <property type="molecule type" value="Genomic_DNA"/>
</dbReference>
<accession>A0A6M3JJX6</accession>
<reference evidence="1" key="1">
    <citation type="submission" date="2020-03" db="EMBL/GenBank/DDBJ databases">
        <title>The deep terrestrial virosphere.</title>
        <authorList>
            <person name="Holmfeldt K."/>
            <person name="Nilsson E."/>
            <person name="Simone D."/>
            <person name="Lopez-Fernandez M."/>
            <person name="Wu X."/>
            <person name="de Brujin I."/>
            <person name="Lundin D."/>
            <person name="Andersson A."/>
            <person name="Bertilsson S."/>
            <person name="Dopson M."/>
        </authorList>
    </citation>
    <scope>NUCLEOTIDE SEQUENCE</scope>
    <source>
        <strain evidence="1">MM415A03880</strain>
    </source>
</reference>
<name>A0A6M3JJX6_9ZZZZ</name>